<sequence>MEYAHMIAGYRIVAGTWGSHTPISTVQGIVFNVNPRMRWLINKVTDPVDSMFAKVDFGGKNAYYNEGSCVKCGSLSVGADTYWGFFPADSYSRVDYELTIVIKGNTYNVKHGMLF</sequence>
<dbReference type="Proteomes" id="UP001440984">
    <property type="component" value="Unassembled WGS sequence"/>
</dbReference>
<comment type="caution">
    <text evidence="1">The sequence shown here is derived from an EMBL/GenBank/DDBJ whole genome shotgun (WGS) entry which is preliminary data.</text>
</comment>
<keyword evidence="2" id="KW-1185">Reference proteome</keyword>
<evidence type="ECO:0000313" key="1">
    <source>
        <dbReference type="EMBL" id="MEQ0562490.1"/>
    </source>
</evidence>
<dbReference type="RefSeq" id="WP_348953967.1">
    <property type="nucleotide sequence ID" value="NZ_JBDZYD010000009.1"/>
</dbReference>
<evidence type="ECO:0000313" key="2">
    <source>
        <dbReference type="Proteomes" id="UP001440984"/>
    </source>
</evidence>
<reference evidence="1 2" key="1">
    <citation type="submission" date="2024-05" db="EMBL/GenBank/DDBJ databases">
        <authorList>
            <person name="Zhao H."/>
            <person name="Xu Y."/>
            <person name="Lin S."/>
            <person name="Spain J.C."/>
            <person name="Zhou N.-Y."/>
        </authorList>
    </citation>
    <scope>NUCLEOTIDE SEQUENCE [LARGE SCALE GENOMIC DNA]</scope>
    <source>
        <strain evidence="1 2">NEAU-NG30</strain>
    </source>
</reference>
<proteinExistence type="predicted"/>
<protein>
    <submittedName>
        <fullName evidence="1">Uncharacterized protein</fullName>
    </submittedName>
</protein>
<organism evidence="1 2">
    <name type="scientific">Amycolatopsis melonis</name>
    <dbReference type="NCBI Taxonomy" id="3156488"/>
    <lineage>
        <taxon>Bacteria</taxon>
        <taxon>Bacillati</taxon>
        <taxon>Actinomycetota</taxon>
        <taxon>Actinomycetes</taxon>
        <taxon>Pseudonocardiales</taxon>
        <taxon>Pseudonocardiaceae</taxon>
        <taxon>Amycolatopsis</taxon>
    </lineage>
</organism>
<name>A0ABV0LJL3_9PSEU</name>
<accession>A0ABV0LJL3</accession>
<gene>
    <name evidence="1" type="ORF">ABJI51_25690</name>
</gene>
<dbReference type="EMBL" id="JBDZYD010000009">
    <property type="protein sequence ID" value="MEQ0562490.1"/>
    <property type="molecule type" value="Genomic_DNA"/>
</dbReference>